<feature type="transmembrane region" description="Helical" evidence="6">
    <location>
        <begin position="219"/>
        <end position="237"/>
    </location>
</feature>
<feature type="transmembrane region" description="Helical" evidence="6">
    <location>
        <begin position="94"/>
        <end position="118"/>
    </location>
</feature>
<dbReference type="InterPro" id="IPR013525">
    <property type="entry name" value="ABC2_TM"/>
</dbReference>
<dbReference type="Proteomes" id="UP000198510">
    <property type="component" value="Unassembled WGS sequence"/>
</dbReference>
<dbReference type="InterPro" id="IPR051449">
    <property type="entry name" value="ABC-2_transporter_component"/>
</dbReference>
<evidence type="ECO:0000256" key="2">
    <source>
        <dbReference type="ARBA" id="ARBA00022475"/>
    </source>
</evidence>
<dbReference type="AlphaFoldDB" id="A0A1G9GBD6"/>
<feature type="transmembrane region" description="Helical" evidence="6">
    <location>
        <begin position="12"/>
        <end position="35"/>
    </location>
</feature>
<dbReference type="Pfam" id="PF12698">
    <property type="entry name" value="ABC2_membrane_3"/>
    <property type="match status" value="1"/>
</dbReference>
<name>A0A1G9GBD6_9BACT</name>
<proteinExistence type="predicted"/>
<dbReference type="STRING" id="1075417.SAMN05421823_10451"/>
<comment type="subcellular location">
    <subcellularLocation>
        <location evidence="1">Cell membrane</location>
        <topology evidence="1">Multi-pass membrane protein</topology>
    </subcellularLocation>
</comment>
<evidence type="ECO:0000313" key="9">
    <source>
        <dbReference type="Proteomes" id="UP000198510"/>
    </source>
</evidence>
<dbReference type="InterPro" id="IPR019860">
    <property type="entry name" value="Motility-assoc_ABC_perm_GldF"/>
</dbReference>
<dbReference type="NCBIfam" id="TIGR03518">
    <property type="entry name" value="ABC_perm_GldF"/>
    <property type="match status" value="1"/>
</dbReference>
<keyword evidence="4 6" id="KW-1133">Transmembrane helix</keyword>
<evidence type="ECO:0000256" key="3">
    <source>
        <dbReference type="ARBA" id="ARBA00022692"/>
    </source>
</evidence>
<keyword evidence="5 6" id="KW-0472">Membrane</keyword>
<organism evidence="8 9">
    <name type="scientific">Catalinimonas alkaloidigena</name>
    <dbReference type="NCBI Taxonomy" id="1075417"/>
    <lineage>
        <taxon>Bacteria</taxon>
        <taxon>Pseudomonadati</taxon>
        <taxon>Bacteroidota</taxon>
        <taxon>Cytophagia</taxon>
        <taxon>Cytophagales</taxon>
        <taxon>Catalimonadaceae</taxon>
        <taxon>Catalinimonas</taxon>
    </lineage>
</organism>
<evidence type="ECO:0000256" key="6">
    <source>
        <dbReference type="SAM" id="Phobius"/>
    </source>
</evidence>
<dbReference type="GO" id="GO:0140359">
    <property type="term" value="F:ABC-type transporter activity"/>
    <property type="evidence" value="ECO:0007669"/>
    <property type="project" value="InterPro"/>
</dbReference>
<dbReference type="GO" id="GO:0005886">
    <property type="term" value="C:plasma membrane"/>
    <property type="evidence" value="ECO:0007669"/>
    <property type="project" value="UniProtKB-SubCell"/>
</dbReference>
<feature type="transmembrane region" description="Helical" evidence="6">
    <location>
        <begin position="138"/>
        <end position="157"/>
    </location>
</feature>
<protein>
    <submittedName>
        <fullName evidence="8">ABC-2 type transport system permease protein</fullName>
    </submittedName>
</protein>
<accession>A0A1G9GBD6</accession>
<dbReference type="OrthoDB" id="9794512at2"/>
<keyword evidence="3 6" id="KW-0812">Transmembrane</keyword>
<evidence type="ECO:0000256" key="4">
    <source>
        <dbReference type="ARBA" id="ARBA00022989"/>
    </source>
</evidence>
<evidence type="ECO:0000256" key="5">
    <source>
        <dbReference type="ARBA" id="ARBA00023136"/>
    </source>
</evidence>
<feature type="transmembrane region" description="Helical" evidence="6">
    <location>
        <begin position="164"/>
        <end position="187"/>
    </location>
</feature>
<sequence>MLSVFAKEVNSFLNSLIAYIVIAVFLVGIGMFTWVIPETSILEWGFADLDTLFSMAPYVFLFLIPAVTMRSFAEERKAGTMELLLTKPLTDWQIILGKYFACLVLVVLALLPTLVYYYTVWELGNPQGNVDSAAVIGSYLGLLLLGAVFTAIGLFASSLSDNQIVSFVLAVFLCFVIYEGFAALASINVWGQAARLIDQLGIAYHYATISKGLIDSRDVLYFVSVIAVMLSSTHLVLGSRKW</sequence>
<dbReference type="PANTHER" id="PTHR30294:SF29">
    <property type="entry name" value="MULTIDRUG ABC TRANSPORTER PERMEASE YBHS-RELATED"/>
    <property type="match status" value="1"/>
</dbReference>
<evidence type="ECO:0000256" key="1">
    <source>
        <dbReference type="ARBA" id="ARBA00004651"/>
    </source>
</evidence>
<dbReference type="PANTHER" id="PTHR30294">
    <property type="entry name" value="MEMBRANE COMPONENT OF ABC TRANSPORTER YHHJ-RELATED"/>
    <property type="match status" value="1"/>
</dbReference>
<gene>
    <name evidence="8" type="ORF">SAMN05421823_10451</name>
</gene>
<reference evidence="8 9" key="1">
    <citation type="submission" date="2016-10" db="EMBL/GenBank/DDBJ databases">
        <authorList>
            <person name="de Groot N.N."/>
        </authorList>
    </citation>
    <scope>NUCLEOTIDE SEQUENCE [LARGE SCALE GENOMIC DNA]</scope>
    <source>
        <strain evidence="8 9">DSM 25186</strain>
    </source>
</reference>
<evidence type="ECO:0000259" key="7">
    <source>
        <dbReference type="Pfam" id="PF12698"/>
    </source>
</evidence>
<feature type="transmembrane region" description="Helical" evidence="6">
    <location>
        <begin position="55"/>
        <end position="73"/>
    </location>
</feature>
<keyword evidence="2" id="KW-1003">Cell membrane</keyword>
<dbReference type="RefSeq" id="WP_089681826.1">
    <property type="nucleotide sequence ID" value="NZ_FNFO01000004.1"/>
</dbReference>
<evidence type="ECO:0000313" key="8">
    <source>
        <dbReference type="EMBL" id="SDK97937.1"/>
    </source>
</evidence>
<feature type="domain" description="ABC-2 type transporter transmembrane" evidence="7">
    <location>
        <begin position="51"/>
        <end position="184"/>
    </location>
</feature>
<dbReference type="EMBL" id="FNFO01000004">
    <property type="protein sequence ID" value="SDK97937.1"/>
    <property type="molecule type" value="Genomic_DNA"/>
</dbReference>
<keyword evidence="9" id="KW-1185">Reference proteome</keyword>